<organism evidence="2 3">
    <name type="scientific">Pseudomonas fluorescens</name>
    <dbReference type="NCBI Taxonomy" id="294"/>
    <lineage>
        <taxon>Bacteria</taxon>
        <taxon>Pseudomonadati</taxon>
        <taxon>Pseudomonadota</taxon>
        <taxon>Gammaproteobacteria</taxon>
        <taxon>Pseudomonadales</taxon>
        <taxon>Pseudomonadaceae</taxon>
        <taxon>Pseudomonas</taxon>
    </lineage>
</organism>
<dbReference type="EMBL" id="CABVHK010000016">
    <property type="protein sequence ID" value="VVN22588.1"/>
    <property type="molecule type" value="Genomic_DNA"/>
</dbReference>
<proteinExistence type="predicted"/>
<reference evidence="2 3" key="1">
    <citation type="submission" date="2019-09" db="EMBL/GenBank/DDBJ databases">
        <authorList>
            <person name="Chandra G."/>
            <person name="Truman W A."/>
        </authorList>
    </citation>
    <scope>NUCLEOTIDE SEQUENCE [LARGE SCALE GENOMIC DNA]</scope>
    <source>
        <strain evidence="2">PS662</strain>
    </source>
</reference>
<dbReference type="AlphaFoldDB" id="A0A5E6W1N3"/>
<gene>
    <name evidence="2" type="ORF">PS662_04444</name>
</gene>
<dbReference type="Proteomes" id="UP000326953">
    <property type="component" value="Unassembled WGS sequence"/>
</dbReference>
<sequence length="65" mass="7283">MGIQGSHYFTASNPEKRMKLTRLFYLSCCLLALQGCFDNSDNETKDNTDGTKSSVQMQDKEAADK</sequence>
<evidence type="ECO:0000313" key="3">
    <source>
        <dbReference type="Proteomes" id="UP000326953"/>
    </source>
</evidence>
<name>A0A5E6W1N3_PSEFL</name>
<feature type="region of interest" description="Disordered" evidence="1">
    <location>
        <begin position="41"/>
        <end position="65"/>
    </location>
</feature>
<evidence type="ECO:0000313" key="2">
    <source>
        <dbReference type="EMBL" id="VVN22588.1"/>
    </source>
</evidence>
<evidence type="ECO:0000256" key="1">
    <source>
        <dbReference type="SAM" id="MobiDB-lite"/>
    </source>
</evidence>
<protein>
    <submittedName>
        <fullName evidence="2">Uncharacterized protein</fullName>
    </submittedName>
</protein>
<accession>A0A5E6W1N3</accession>